<feature type="transmembrane region" description="Helical" evidence="4">
    <location>
        <begin position="523"/>
        <end position="544"/>
    </location>
</feature>
<feature type="transmembrane region" description="Helical" evidence="4">
    <location>
        <begin position="127"/>
        <end position="145"/>
    </location>
</feature>
<keyword evidence="1" id="KW-0808">Transferase</keyword>
<keyword evidence="4" id="KW-0472">Membrane</keyword>
<feature type="transmembrane region" description="Helical" evidence="4">
    <location>
        <begin position="395"/>
        <end position="415"/>
    </location>
</feature>
<gene>
    <name evidence="5" type="ORF">MDUV_32570</name>
</gene>
<keyword evidence="4" id="KW-0812">Transmembrane</keyword>
<dbReference type="Gene3D" id="3.30.565.10">
    <property type="entry name" value="Histidine kinase-like ATPase, C-terminal domain"/>
    <property type="match status" value="1"/>
</dbReference>
<keyword evidence="2" id="KW-0418">Kinase</keyword>
<keyword evidence="4" id="KW-1133">Transmembrane helix</keyword>
<feature type="transmembrane region" description="Helical" evidence="4">
    <location>
        <begin position="47"/>
        <end position="64"/>
    </location>
</feature>
<feature type="transmembrane region" description="Helical" evidence="4">
    <location>
        <begin position="447"/>
        <end position="466"/>
    </location>
</feature>
<dbReference type="PANTHER" id="PTHR24421">
    <property type="entry name" value="NITRATE/NITRITE SENSOR PROTEIN NARX-RELATED"/>
    <property type="match status" value="1"/>
</dbReference>
<organism evidence="5 6">
    <name type="scientific">Mycolicibacterium duvalii</name>
    <dbReference type="NCBI Taxonomy" id="39688"/>
    <lineage>
        <taxon>Bacteria</taxon>
        <taxon>Bacillati</taxon>
        <taxon>Actinomycetota</taxon>
        <taxon>Actinomycetes</taxon>
        <taxon>Mycobacteriales</taxon>
        <taxon>Mycobacteriaceae</taxon>
        <taxon>Mycolicibacterium</taxon>
    </lineage>
</organism>
<feature type="transmembrane region" description="Helical" evidence="4">
    <location>
        <begin position="499"/>
        <end position="517"/>
    </location>
</feature>
<dbReference type="AlphaFoldDB" id="A0A7I7K2W3"/>
<evidence type="ECO:0000313" key="5">
    <source>
        <dbReference type="EMBL" id="BBX18397.1"/>
    </source>
</evidence>
<evidence type="ECO:0000256" key="3">
    <source>
        <dbReference type="ARBA" id="ARBA00023012"/>
    </source>
</evidence>
<feature type="transmembrane region" description="Helical" evidence="4">
    <location>
        <begin position="157"/>
        <end position="180"/>
    </location>
</feature>
<dbReference type="PANTHER" id="PTHR24421:SF61">
    <property type="entry name" value="OXYGEN SENSOR HISTIDINE KINASE NREB"/>
    <property type="match status" value="1"/>
</dbReference>
<feature type="transmembrane region" description="Helical" evidence="4">
    <location>
        <begin position="100"/>
        <end position="120"/>
    </location>
</feature>
<name>A0A7I7K2W3_9MYCO</name>
<evidence type="ECO:0008006" key="7">
    <source>
        <dbReference type="Google" id="ProtNLM"/>
    </source>
</evidence>
<dbReference type="GO" id="GO:0016301">
    <property type="term" value="F:kinase activity"/>
    <property type="evidence" value="ECO:0007669"/>
    <property type="project" value="UniProtKB-KW"/>
</dbReference>
<evidence type="ECO:0000256" key="1">
    <source>
        <dbReference type="ARBA" id="ARBA00022679"/>
    </source>
</evidence>
<protein>
    <recommendedName>
        <fullName evidence="7">Histidine kinase</fullName>
    </recommendedName>
</protein>
<dbReference type="Proteomes" id="UP000467006">
    <property type="component" value="Chromosome"/>
</dbReference>
<feature type="transmembrane region" description="Helical" evidence="4">
    <location>
        <begin position="20"/>
        <end position="41"/>
    </location>
</feature>
<dbReference type="InterPro" id="IPR036890">
    <property type="entry name" value="HATPase_C_sf"/>
</dbReference>
<accession>A0A7I7K2W3</accession>
<dbReference type="InterPro" id="IPR050482">
    <property type="entry name" value="Sensor_HK_TwoCompSys"/>
</dbReference>
<feature type="transmembrane region" description="Helical" evidence="4">
    <location>
        <begin position="472"/>
        <end position="492"/>
    </location>
</feature>
<keyword evidence="6" id="KW-1185">Reference proteome</keyword>
<feature type="transmembrane region" description="Helical" evidence="4">
    <location>
        <begin position="76"/>
        <end position="94"/>
    </location>
</feature>
<dbReference type="CDD" id="cd16917">
    <property type="entry name" value="HATPase_UhpB-NarQ-NarX-like"/>
    <property type="match status" value="1"/>
</dbReference>
<dbReference type="GO" id="GO:0000160">
    <property type="term" value="P:phosphorelay signal transduction system"/>
    <property type="evidence" value="ECO:0007669"/>
    <property type="project" value="UniProtKB-KW"/>
</dbReference>
<keyword evidence="3" id="KW-0902">Two-component regulatory system</keyword>
<evidence type="ECO:0000256" key="4">
    <source>
        <dbReference type="SAM" id="Phobius"/>
    </source>
</evidence>
<sequence>MSTSRTEPDDAYRRQMAARAATVGLLMRHTVNLGVAVVALGDPHSPAQPAGAALLALLAVWSLYRLSTRSRAARWLALDYLLVLLVCLSIPMLVSGTDFHLSNSAPQAIAGTAVVSLSVAVSPRVSLLLVTGIASAYAGGVAQAAGWSEVASVNAMYYFAVQWATASVIRAMLLGLAATVDRARADRHQAELARQVDAAVRDYEHEQLALLHDTAASTLLMVGHGTAISPTRIAAQARRDLALLGDTNWRTPPRWVDLVAALRQCAEHVATPVEFDGPERLWLPGRTAHPVVAAVREIMTNTDRHARATLLRVSVSDTAVRLHDDGVGFDGAAARDRHGLRDSVLGRMQRAGGRARITSTPGQGTSVELWWRTDHPRPAPPADTDPLTLPARMRYGLALTVYAVVNLLITVPAAAGATHTGLNAALGVLAGLGALAAVPRILWGRSVFVWPAAVALLVVAVVQPLSVTHGSVIGYAHWAQAAIGWCVLPLLLGLRTRTGVTILVGYWVVGNSVVLWLDPSAAAWVNIGLGSASILAVQLFALIFSGLMRDAAADAQTETTAHHALLAQERVAAALRAEYRRRYADIVDSVVPLLDALSRGRVDRDTQLRARAECRRLRALFDQASTFDHPLMQRIRPLVDAAEARQVDVVVDLTGPPPDLTDTTIDALIEPLRAVLGRAKSSARLVITSTPEWVEVSVVCDLGADDTLDGHPPGVEVVVAGDQMWCLVRRPVTTAGSAR</sequence>
<dbReference type="RefSeq" id="WP_234815363.1">
    <property type="nucleotide sequence ID" value="NZ_AP022563.1"/>
</dbReference>
<dbReference type="KEGG" id="mdu:MDUV_32570"/>
<reference evidence="5 6" key="1">
    <citation type="journal article" date="2019" name="Emerg. Microbes Infect.">
        <title>Comprehensive subspecies identification of 175 nontuberculous mycobacteria species based on 7547 genomic profiles.</title>
        <authorList>
            <person name="Matsumoto Y."/>
            <person name="Kinjo T."/>
            <person name="Motooka D."/>
            <person name="Nabeya D."/>
            <person name="Jung N."/>
            <person name="Uechi K."/>
            <person name="Horii T."/>
            <person name="Iida T."/>
            <person name="Fujita J."/>
            <person name="Nakamura S."/>
        </authorList>
    </citation>
    <scope>NUCLEOTIDE SEQUENCE [LARGE SCALE GENOMIC DNA]</scope>
    <source>
        <strain evidence="5 6">JCM 6396</strain>
    </source>
</reference>
<dbReference type="EMBL" id="AP022563">
    <property type="protein sequence ID" value="BBX18397.1"/>
    <property type="molecule type" value="Genomic_DNA"/>
</dbReference>
<feature type="transmembrane region" description="Helical" evidence="4">
    <location>
        <begin position="421"/>
        <end position="438"/>
    </location>
</feature>
<dbReference type="SUPFAM" id="SSF55874">
    <property type="entry name" value="ATPase domain of HSP90 chaperone/DNA topoisomerase II/histidine kinase"/>
    <property type="match status" value="1"/>
</dbReference>
<evidence type="ECO:0000313" key="6">
    <source>
        <dbReference type="Proteomes" id="UP000467006"/>
    </source>
</evidence>
<evidence type="ECO:0000256" key="2">
    <source>
        <dbReference type="ARBA" id="ARBA00022777"/>
    </source>
</evidence>
<proteinExistence type="predicted"/>